<evidence type="ECO:0000256" key="2">
    <source>
        <dbReference type="ARBA" id="ARBA00022801"/>
    </source>
</evidence>
<evidence type="ECO:0000313" key="4">
    <source>
        <dbReference type="EMBL" id="KAB7790104.1"/>
    </source>
</evidence>
<dbReference type="EMBL" id="WBVT01000021">
    <property type="protein sequence ID" value="KAB7790104.1"/>
    <property type="molecule type" value="Genomic_DNA"/>
</dbReference>
<sequence length="240" mass="26301">MAGMSNIIEDDALAYGNDSTDSNVTSSSASNSNVTSSNVWVDWIVELQSLAQAGLTYGTGRFDLERYERIRQISAEMMARIADMPPEKVAGLFCNETGYQTPKLDTRAAIFRDGRILLVRELDGRWSLPGGWCDVNVSVGENTAKEAREESGLDVRPVRIIAVQDRNRHNTPRYAYGVCKVFMECEVLGGAFEANSETTESGWFAPGALPAMAVEKSTAEQVALCFRAHEAGTAWTPVFD</sequence>
<dbReference type="Gene3D" id="3.90.79.10">
    <property type="entry name" value="Nucleoside Triphosphate Pyrophosphohydrolase"/>
    <property type="match status" value="1"/>
</dbReference>
<evidence type="ECO:0000256" key="1">
    <source>
        <dbReference type="ARBA" id="ARBA00001946"/>
    </source>
</evidence>
<proteinExistence type="predicted"/>
<dbReference type="AlphaFoldDB" id="A0A6I1GEP1"/>
<evidence type="ECO:0000313" key="5">
    <source>
        <dbReference type="Proteomes" id="UP000441772"/>
    </source>
</evidence>
<feature type="domain" description="Nudix hydrolase" evidence="3">
    <location>
        <begin position="101"/>
        <end position="226"/>
    </location>
</feature>
<name>A0A6I1GEP1_9BIFI</name>
<dbReference type="PANTHER" id="PTHR43046:SF16">
    <property type="entry name" value="ADP-RIBOSE PYROPHOSPHATASE YJHB-RELATED"/>
    <property type="match status" value="1"/>
</dbReference>
<dbReference type="GO" id="GO:0016787">
    <property type="term" value="F:hydrolase activity"/>
    <property type="evidence" value="ECO:0007669"/>
    <property type="project" value="UniProtKB-KW"/>
</dbReference>
<dbReference type="PROSITE" id="PS51462">
    <property type="entry name" value="NUDIX"/>
    <property type="match status" value="1"/>
</dbReference>
<keyword evidence="5" id="KW-1185">Reference proteome</keyword>
<keyword evidence="2 4" id="KW-0378">Hydrolase</keyword>
<comment type="cofactor">
    <cofactor evidence="1">
        <name>Mg(2+)</name>
        <dbReference type="ChEBI" id="CHEBI:18420"/>
    </cofactor>
</comment>
<dbReference type="PANTHER" id="PTHR43046">
    <property type="entry name" value="GDP-MANNOSE MANNOSYL HYDROLASE"/>
    <property type="match status" value="1"/>
</dbReference>
<reference evidence="4 5" key="1">
    <citation type="submission" date="2019-09" db="EMBL/GenBank/DDBJ databases">
        <title>Characterization of the phylogenetic diversity of two novel species belonging to the genus Bifidobacterium: Bifidobacterium cebidarum sp. nov. and Bifidobacterium leontopitheci sp. nov.</title>
        <authorList>
            <person name="Lugli G.A."/>
            <person name="Duranti S."/>
            <person name="Milani C."/>
            <person name="Turroni F."/>
            <person name="Ventura M."/>
        </authorList>
    </citation>
    <scope>NUCLEOTIDE SEQUENCE [LARGE SCALE GENOMIC DNA]</scope>
    <source>
        <strain evidence="4 5">LMG 31471</strain>
    </source>
</reference>
<protein>
    <submittedName>
        <fullName evidence="4">Phosphohydrolase MutT/nudix family protein</fullName>
    </submittedName>
</protein>
<dbReference type="CDD" id="cd18889">
    <property type="entry name" value="NUDIX_ADPRase"/>
    <property type="match status" value="1"/>
</dbReference>
<dbReference type="InterPro" id="IPR015797">
    <property type="entry name" value="NUDIX_hydrolase-like_dom_sf"/>
</dbReference>
<dbReference type="Gene3D" id="6.10.250.1120">
    <property type="match status" value="1"/>
</dbReference>
<gene>
    <name evidence="4" type="ORF">F7D09_1366</name>
</gene>
<comment type="caution">
    <text evidence="4">The sequence shown here is derived from an EMBL/GenBank/DDBJ whole genome shotgun (WGS) entry which is preliminary data.</text>
</comment>
<evidence type="ECO:0000259" key="3">
    <source>
        <dbReference type="PROSITE" id="PS51462"/>
    </source>
</evidence>
<dbReference type="InterPro" id="IPR000086">
    <property type="entry name" value="NUDIX_hydrolase_dom"/>
</dbReference>
<organism evidence="4 5">
    <name type="scientific">Bifidobacterium leontopitheci</name>
    <dbReference type="NCBI Taxonomy" id="2650774"/>
    <lineage>
        <taxon>Bacteria</taxon>
        <taxon>Bacillati</taxon>
        <taxon>Actinomycetota</taxon>
        <taxon>Actinomycetes</taxon>
        <taxon>Bifidobacteriales</taxon>
        <taxon>Bifidobacteriaceae</taxon>
        <taxon>Bifidobacterium</taxon>
    </lineage>
</organism>
<dbReference type="Pfam" id="PF00293">
    <property type="entry name" value="NUDIX"/>
    <property type="match status" value="1"/>
</dbReference>
<dbReference type="Pfam" id="PF12535">
    <property type="entry name" value="Nudix_N"/>
    <property type="match status" value="1"/>
</dbReference>
<dbReference type="Proteomes" id="UP000441772">
    <property type="component" value="Unassembled WGS sequence"/>
</dbReference>
<dbReference type="SUPFAM" id="SSF55811">
    <property type="entry name" value="Nudix"/>
    <property type="match status" value="1"/>
</dbReference>
<accession>A0A6I1GEP1</accession>
<dbReference type="InterPro" id="IPR059176">
    <property type="entry name" value="UDP-X_N"/>
</dbReference>